<comment type="similarity">
    <text evidence="1 9">Belongs to the class-I aminoacyl-tRNA synthetase family.</text>
</comment>
<keyword evidence="7 9" id="KW-0030">Aminoacyl-tRNA synthetase</keyword>
<dbReference type="SUPFAM" id="SSF47323">
    <property type="entry name" value="Anticodon-binding domain of a subclass of class I aminoacyl-tRNA synthetases"/>
    <property type="match status" value="1"/>
</dbReference>
<dbReference type="InterPro" id="IPR033911">
    <property type="entry name" value="MetRS_core"/>
</dbReference>
<dbReference type="PROSITE" id="PS00178">
    <property type="entry name" value="AA_TRNA_LIGASE_I"/>
    <property type="match status" value="1"/>
</dbReference>
<dbReference type="VEuPathDB" id="VectorBase:GAUT007591"/>
<evidence type="ECO:0000256" key="8">
    <source>
        <dbReference type="ARBA" id="ARBA00030904"/>
    </source>
</evidence>
<keyword evidence="5 9" id="KW-0067">ATP-binding</keyword>
<dbReference type="AlphaFoldDB" id="A0A1A9UKJ9"/>
<evidence type="ECO:0000259" key="10">
    <source>
        <dbReference type="Pfam" id="PF09334"/>
    </source>
</evidence>
<dbReference type="PANTHER" id="PTHR45765">
    <property type="entry name" value="METHIONINE--TRNA LIGASE"/>
    <property type="match status" value="1"/>
</dbReference>
<evidence type="ECO:0000256" key="4">
    <source>
        <dbReference type="ARBA" id="ARBA00022741"/>
    </source>
</evidence>
<dbReference type="Gene3D" id="1.10.730.10">
    <property type="entry name" value="Isoleucyl-tRNA Synthetase, Domain 1"/>
    <property type="match status" value="2"/>
</dbReference>
<dbReference type="InterPro" id="IPR023458">
    <property type="entry name" value="Met-tRNA_ligase_1"/>
</dbReference>
<evidence type="ECO:0000313" key="11">
    <source>
        <dbReference type="EnsemblMetazoa" id="GAUT007591-PA"/>
    </source>
</evidence>
<dbReference type="Pfam" id="PF09334">
    <property type="entry name" value="tRNA-synt_1g"/>
    <property type="match status" value="2"/>
</dbReference>
<feature type="domain" description="Methionyl/Leucyl tRNA synthetase" evidence="10">
    <location>
        <begin position="60"/>
        <end position="99"/>
    </location>
</feature>
<dbReference type="EnsemblMetazoa" id="GAUT007591-RA">
    <property type="protein sequence ID" value="GAUT007591-PA"/>
    <property type="gene ID" value="GAUT007591"/>
</dbReference>
<dbReference type="Proteomes" id="UP000078200">
    <property type="component" value="Unassembled WGS sequence"/>
</dbReference>
<dbReference type="GO" id="GO:0005524">
    <property type="term" value="F:ATP binding"/>
    <property type="evidence" value="ECO:0007669"/>
    <property type="project" value="UniProtKB-KW"/>
</dbReference>
<dbReference type="PANTHER" id="PTHR45765:SF1">
    <property type="entry name" value="METHIONINE--TRNA LIGASE, CYTOPLASMIC"/>
    <property type="match status" value="1"/>
</dbReference>
<keyword evidence="3 9" id="KW-0436">Ligase</keyword>
<dbReference type="GO" id="GO:0005829">
    <property type="term" value="C:cytosol"/>
    <property type="evidence" value="ECO:0007669"/>
    <property type="project" value="TreeGrafter"/>
</dbReference>
<sequence length="233" mass="27246">MNINKKILITCALPYANGELHIGHILEHVQADICVRYHRMKGHDVYFISADDSHGTPVMYYYASKISSSVTDIDFNFTEFMNKINSNIINKIVNLASRSSSFINKYFNDYLSENIENSQLYSRFIDSEFVITNQYLNEKSPWNLVKNIKNNNLHLHEVSSMGINMFYIIMIYLKPILPNLANKSETFLNKNLHWENISKPLKLHRINKFEPLALRIDKKQIDLILKESNKIEI</sequence>
<evidence type="ECO:0000256" key="1">
    <source>
        <dbReference type="ARBA" id="ARBA00005594"/>
    </source>
</evidence>
<reference evidence="11" key="1">
    <citation type="submission" date="2020-05" db="UniProtKB">
        <authorList>
            <consortium name="EnsemblMetazoa"/>
        </authorList>
    </citation>
    <scope>IDENTIFICATION</scope>
    <source>
        <strain evidence="11">TTRI</strain>
    </source>
</reference>
<keyword evidence="4 9" id="KW-0547">Nucleotide-binding</keyword>
<dbReference type="InterPro" id="IPR001412">
    <property type="entry name" value="aa-tRNA-synth_I_CS"/>
</dbReference>
<accession>A0A1A9UKJ9</accession>
<evidence type="ECO:0000256" key="3">
    <source>
        <dbReference type="ARBA" id="ARBA00022598"/>
    </source>
</evidence>
<dbReference type="SUPFAM" id="SSF52374">
    <property type="entry name" value="Nucleotidylyl transferase"/>
    <property type="match status" value="1"/>
</dbReference>
<dbReference type="GO" id="GO:0006431">
    <property type="term" value="P:methionyl-tRNA aminoacylation"/>
    <property type="evidence" value="ECO:0007669"/>
    <property type="project" value="InterPro"/>
</dbReference>
<dbReference type="PRINTS" id="PR01041">
    <property type="entry name" value="TRNASYNTHMET"/>
</dbReference>
<keyword evidence="6 9" id="KW-0648">Protein biosynthesis</keyword>
<dbReference type="GO" id="GO:0004825">
    <property type="term" value="F:methionine-tRNA ligase activity"/>
    <property type="evidence" value="ECO:0007669"/>
    <property type="project" value="UniProtKB-EC"/>
</dbReference>
<dbReference type="STRING" id="7395.A0A1A9UKJ9"/>
<protein>
    <recommendedName>
        <fullName evidence="2">methionine--tRNA ligase</fullName>
        <ecNumber evidence="2">6.1.1.10</ecNumber>
    </recommendedName>
    <alternativeName>
        <fullName evidence="8">Methionyl-tRNA synthetase</fullName>
    </alternativeName>
</protein>
<evidence type="ECO:0000256" key="6">
    <source>
        <dbReference type="ARBA" id="ARBA00022917"/>
    </source>
</evidence>
<evidence type="ECO:0000256" key="5">
    <source>
        <dbReference type="ARBA" id="ARBA00022840"/>
    </source>
</evidence>
<dbReference type="Gene3D" id="3.40.50.620">
    <property type="entry name" value="HUPs"/>
    <property type="match status" value="1"/>
</dbReference>
<dbReference type="InterPro" id="IPR015413">
    <property type="entry name" value="Methionyl/Leucyl_tRNA_Synth"/>
</dbReference>
<dbReference type="InterPro" id="IPR014729">
    <property type="entry name" value="Rossmann-like_a/b/a_fold"/>
</dbReference>
<dbReference type="InterPro" id="IPR009080">
    <property type="entry name" value="tRNAsynth_Ia_anticodon-bd"/>
</dbReference>
<evidence type="ECO:0000313" key="12">
    <source>
        <dbReference type="Proteomes" id="UP000078200"/>
    </source>
</evidence>
<keyword evidence="12" id="KW-1185">Reference proteome</keyword>
<evidence type="ECO:0000256" key="9">
    <source>
        <dbReference type="RuleBase" id="RU363039"/>
    </source>
</evidence>
<feature type="domain" description="Methionyl/Leucyl tRNA synthetase" evidence="10">
    <location>
        <begin position="7"/>
        <end position="59"/>
    </location>
</feature>
<name>A0A1A9UKJ9_GLOAU</name>
<evidence type="ECO:0000256" key="2">
    <source>
        <dbReference type="ARBA" id="ARBA00012838"/>
    </source>
</evidence>
<organism evidence="11 12">
    <name type="scientific">Glossina austeni</name>
    <name type="common">Savannah tsetse fly</name>
    <dbReference type="NCBI Taxonomy" id="7395"/>
    <lineage>
        <taxon>Eukaryota</taxon>
        <taxon>Metazoa</taxon>
        <taxon>Ecdysozoa</taxon>
        <taxon>Arthropoda</taxon>
        <taxon>Hexapoda</taxon>
        <taxon>Insecta</taxon>
        <taxon>Pterygota</taxon>
        <taxon>Neoptera</taxon>
        <taxon>Endopterygota</taxon>
        <taxon>Diptera</taxon>
        <taxon>Brachycera</taxon>
        <taxon>Muscomorpha</taxon>
        <taxon>Hippoboscoidea</taxon>
        <taxon>Glossinidae</taxon>
        <taxon>Glossina</taxon>
    </lineage>
</organism>
<evidence type="ECO:0000256" key="7">
    <source>
        <dbReference type="ARBA" id="ARBA00023146"/>
    </source>
</evidence>
<dbReference type="EC" id="6.1.1.10" evidence="2"/>
<proteinExistence type="inferred from homology"/>